<evidence type="ECO:0000313" key="3">
    <source>
        <dbReference type="Proteomes" id="UP000553632"/>
    </source>
</evidence>
<keyword evidence="1" id="KW-0472">Membrane</keyword>
<keyword evidence="1" id="KW-0812">Transmembrane</keyword>
<feature type="transmembrane region" description="Helical" evidence="1">
    <location>
        <begin position="111"/>
        <end position="133"/>
    </location>
</feature>
<dbReference type="Proteomes" id="UP000553632">
    <property type="component" value="Unassembled WGS sequence"/>
</dbReference>
<comment type="caution">
    <text evidence="2">The sequence shown here is derived from an EMBL/GenBank/DDBJ whole genome shotgun (WGS) entry which is preliminary data.</text>
</comment>
<keyword evidence="1" id="KW-1133">Transmembrane helix</keyword>
<evidence type="ECO:0000313" key="2">
    <source>
        <dbReference type="EMBL" id="KAF4736394.1"/>
    </source>
</evidence>
<name>A0A7J6STV3_PEROL</name>
<evidence type="ECO:0000256" key="1">
    <source>
        <dbReference type="SAM" id="Phobius"/>
    </source>
</evidence>
<evidence type="ECO:0008006" key="4">
    <source>
        <dbReference type="Google" id="ProtNLM"/>
    </source>
</evidence>
<gene>
    <name evidence="2" type="ORF">FOZ63_012031</name>
</gene>
<organism evidence="2 3">
    <name type="scientific">Perkinsus olseni</name>
    <name type="common">Perkinsus atlanticus</name>
    <dbReference type="NCBI Taxonomy" id="32597"/>
    <lineage>
        <taxon>Eukaryota</taxon>
        <taxon>Sar</taxon>
        <taxon>Alveolata</taxon>
        <taxon>Perkinsozoa</taxon>
        <taxon>Perkinsea</taxon>
        <taxon>Perkinsida</taxon>
        <taxon>Perkinsidae</taxon>
        <taxon>Perkinsus</taxon>
    </lineage>
</organism>
<accession>A0A7J6STV3</accession>
<feature type="non-terminal residue" evidence="2">
    <location>
        <position position="347"/>
    </location>
</feature>
<keyword evidence="3" id="KW-1185">Reference proteome</keyword>
<protein>
    <recommendedName>
        <fullName evidence="4">Reverse transcriptase domain-containing protein</fullName>
    </recommendedName>
</protein>
<proteinExistence type="predicted"/>
<feature type="transmembrane region" description="Helical" evidence="1">
    <location>
        <begin position="145"/>
        <end position="165"/>
    </location>
</feature>
<dbReference type="AlphaFoldDB" id="A0A7J6STV3"/>
<feature type="non-terminal residue" evidence="2">
    <location>
        <position position="1"/>
    </location>
</feature>
<dbReference type="EMBL" id="JABANO010015725">
    <property type="protein sequence ID" value="KAF4736394.1"/>
    <property type="molecule type" value="Genomic_DNA"/>
</dbReference>
<reference evidence="2 3" key="1">
    <citation type="submission" date="2020-04" db="EMBL/GenBank/DDBJ databases">
        <title>Perkinsus olseni comparative genomics.</title>
        <authorList>
            <person name="Bogema D.R."/>
        </authorList>
    </citation>
    <scope>NUCLEOTIDE SEQUENCE [LARGE SCALE GENOMIC DNA]</scope>
    <source>
        <strain evidence="2 3">ATCC PRA-207</strain>
    </source>
</reference>
<sequence length="347" mass="38260">TAYDRLNSTQREAFDGIVQDYEQRGWWIPCTQEDLKASSDCVLDPAVVFMVPGGEKRRDRLVVDLRRANKRFERGSGAPTTVTLCIAVTRLYGSGVCWVFDAAKAFYKLRWVGLLAVLLPSGFRSMVRLAMLILCFADDVFCGGIQGVIAVCSLIWLLTVCGFCITRKKFQCMALPSCREKVGEALDEHGLPGDLFRWSDSVDLLGCSLRYEHTSAVPELVASCNRRSRLQVARGQAERLQGALRSRDGSGISKSFVFSLGGNLSYDCLGCHAVDRVIADALRSWFARIFASEGWSSSLDFSRLDEVDHATACALADWIVDLTAGAEDCHHATPVREDGDPIILEVA</sequence>